<dbReference type="AlphaFoldDB" id="A0A699KFN7"/>
<evidence type="ECO:0000256" key="1">
    <source>
        <dbReference type="SAM" id="MobiDB-lite"/>
    </source>
</evidence>
<proteinExistence type="predicted"/>
<feature type="compositionally biased region" description="Basic and acidic residues" evidence="1">
    <location>
        <begin position="130"/>
        <end position="143"/>
    </location>
</feature>
<evidence type="ECO:0000313" key="2">
    <source>
        <dbReference type="EMBL" id="GFA88934.1"/>
    </source>
</evidence>
<dbReference type="EMBL" id="BKCJ010508091">
    <property type="protein sequence ID" value="GFA88934.1"/>
    <property type="molecule type" value="Genomic_DNA"/>
</dbReference>
<accession>A0A699KFN7</accession>
<sequence length="233" mass="26233">APLTFTALTIPPSTIPTFSYVPQAPTPPTTAPSTFLQDLPNFGSLFGFDHRLKTLKANFSEFVQTNQFAGAVSSIPRIVERYMDQQMNKAVKVAVQLQSDRLQDEAQAENEDFINKLDENIQKIIKEQVKEQVKKPPTPDRASKKTLPATHGSIQPWISDLEKQADSRFSFNELMDTLVDFLASLMNRLKVDTLTPELQAGLTYELMKGSCKSLVELKFFLEEVYKATTDQLD</sequence>
<organism evidence="2">
    <name type="scientific">Tanacetum cinerariifolium</name>
    <name type="common">Dalmatian daisy</name>
    <name type="synonym">Chrysanthemum cinerariifolium</name>
    <dbReference type="NCBI Taxonomy" id="118510"/>
    <lineage>
        <taxon>Eukaryota</taxon>
        <taxon>Viridiplantae</taxon>
        <taxon>Streptophyta</taxon>
        <taxon>Embryophyta</taxon>
        <taxon>Tracheophyta</taxon>
        <taxon>Spermatophyta</taxon>
        <taxon>Magnoliopsida</taxon>
        <taxon>eudicotyledons</taxon>
        <taxon>Gunneridae</taxon>
        <taxon>Pentapetalae</taxon>
        <taxon>asterids</taxon>
        <taxon>campanulids</taxon>
        <taxon>Asterales</taxon>
        <taxon>Asteraceae</taxon>
        <taxon>Asteroideae</taxon>
        <taxon>Anthemideae</taxon>
        <taxon>Anthemidinae</taxon>
        <taxon>Tanacetum</taxon>
    </lineage>
</organism>
<feature type="non-terminal residue" evidence="2">
    <location>
        <position position="1"/>
    </location>
</feature>
<gene>
    <name evidence="2" type="ORF">Tci_660906</name>
</gene>
<reference evidence="2" key="1">
    <citation type="journal article" date="2019" name="Sci. Rep.">
        <title>Draft genome of Tanacetum cinerariifolium, the natural source of mosquito coil.</title>
        <authorList>
            <person name="Yamashiro T."/>
            <person name="Shiraishi A."/>
            <person name="Satake H."/>
            <person name="Nakayama K."/>
        </authorList>
    </citation>
    <scope>NUCLEOTIDE SEQUENCE</scope>
</reference>
<protein>
    <submittedName>
        <fullName evidence="2">Uncharacterized protein</fullName>
    </submittedName>
</protein>
<feature type="region of interest" description="Disordered" evidence="1">
    <location>
        <begin position="130"/>
        <end position="149"/>
    </location>
</feature>
<name>A0A699KFN7_TANCI</name>
<comment type="caution">
    <text evidence="2">The sequence shown here is derived from an EMBL/GenBank/DDBJ whole genome shotgun (WGS) entry which is preliminary data.</text>
</comment>